<dbReference type="RefSeq" id="WP_123151971.1">
    <property type="nucleotide sequence ID" value="NZ_FUIG01000103.1"/>
</dbReference>
<dbReference type="AlphaFoldDB" id="A0A2P9AXJ1"/>
<dbReference type="PANTHER" id="PTHR47473">
    <property type="entry name" value="BTA1P"/>
    <property type="match status" value="1"/>
</dbReference>
<evidence type="ECO:0000313" key="2">
    <source>
        <dbReference type="Proteomes" id="UP000245698"/>
    </source>
</evidence>
<proteinExistence type="predicted"/>
<dbReference type="PANTHER" id="PTHR47473:SF1">
    <property type="entry name" value="METHYLTRANSFERASE DOMAIN-CONTAINING PROTEIN"/>
    <property type="match status" value="1"/>
</dbReference>
<protein>
    <recommendedName>
        <fullName evidence="3">S-adenosylmethionine:diacylglycerol 3-amino-3-carboxypropyl transferase</fullName>
    </recommendedName>
</protein>
<gene>
    <name evidence="1" type="ORF">BQ8482_90254</name>
</gene>
<keyword evidence="2" id="KW-1185">Reference proteome</keyword>
<reference evidence="2" key="1">
    <citation type="submission" date="2016-12" db="EMBL/GenBank/DDBJ databases">
        <authorList>
            <person name="Brunel B."/>
        </authorList>
    </citation>
    <scope>NUCLEOTIDE SEQUENCE [LARGE SCALE GENOMIC DNA]</scope>
</reference>
<dbReference type="EMBL" id="FUIG01000103">
    <property type="protein sequence ID" value="SJM35879.1"/>
    <property type="molecule type" value="Genomic_DNA"/>
</dbReference>
<dbReference type="Proteomes" id="UP000245698">
    <property type="component" value="Unassembled WGS sequence"/>
</dbReference>
<organism evidence="1 2">
    <name type="scientific">Mesorhizobium delmotii</name>
    <dbReference type="NCBI Taxonomy" id="1631247"/>
    <lineage>
        <taxon>Bacteria</taxon>
        <taxon>Pseudomonadati</taxon>
        <taxon>Pseudomonadota</taxon>
        <taxon>Alphaproteobacteria</taxon>
        <taxon>Hyphomicrobiales</taxon>
        <taxon>Phyllobacteriaceae</taxon>
        <taxon>Mesorhizobium</taxon>
    </lineage>
</organism>
<sequence>MTLRYPLAAKQTGNRLAMTDISGELVFRRGKEVGKAVYQNRPLSKAGLSERLFALLFSGLVYPQIWEDPDVDMDAMQLGQRHRVVTIASGGCNILAYLTRSPERIDAIDLNAAHIALNRMKLEAVRHLPSQGDLFRFFGAAETRHNSQAYDRFIAPHLDPVSRHYWERRNWRLRRRIAVFDRNFYQTGLLGLFIAMGHRTAKFFGVDPAGIMGAKSLADQRRFFDEELAPVFEKRLLKWATSRKASLFGLGIPPAQYDSLITSGDGTMASVLKARLEKLACDFPLQNNYFAWQAFARRYPNPGEAALPAYLEKRNYNTIRNNVDRVAVHHTNLIEFLAGKDAGSVDRFVLLDAQDWMTDDQLNALWAEITRTASTHARVIFRTAAEPSLLPGRVSNSLLDQWSYADEASREFSARDRSAIYGGFHLYVKQSA</sequence>
<accession>A0A2P9AXJ1</accession>
<evidence type="ECO:0000313" key="1">
    <source>
        <dbReference type="EMBL" id="SJM35879.1"/>
    </source>
</evidence>
<evidence type="ECO:0008006" key="3">
    <source>
        <dbReference type="Google" id="ProtNLM"/>
    </source>
</evidence>
<dbReference type="Pfam" id="PF11899">
    <property type="entry name" value="DUF3419"/>
    <property type="match status" value="1"/>
</dbReference>
<dbReference type="InterPro" id="IPR021829">
    <property type="entry name" value="DUF3419"/>
</dbReference>
<name>A0A2P9AXJ1_9HYPH</name>